<feature type="non-terminal residue" evidence="4">
    <location>
        <position position="1"/>
    </location>
</feature>
<evidence type="ECO:0000256" key="2">
    <source>
        <dbReference type="ARBA" id="ARBA00022603"/>
    </source>
</evidence>
<gene>
    <name evidence="4" type="ORF">S03H2_28587</name>
</gene>
<dbReference type="Gene3D" id="3.20.20.480">
    <property type="entry name" value="Trimethylamine methyltransferase-like"/>
    <property type="match status" value="1"/>
</dbReference>
<sequence>GAMVFGSPENMLFQMLCADCNRFYGWNQARGPGNIHVMAKLPNTQSAAEKAAVMTLGAFLGARGFGSAGTLSLDEIFSPEQLLVDCEIRDWVQRAIQGVWIGEEVVDDWLSEIRAGIKQGFMALDSTLDSYKRHIWHPQRFERRAIGPWLAEGGPCFSKRLKSEVRRRIATHDFELDGKKRREIDRIYRAAQISVGP</sequence>
<evidence type="ECO:0008006" key="5">
    <source>
        <dbReference type="Google" id="ProtNLM"/>
    </source>
</evidence>
<dbReference type="InterPro" id="IPR038601">
    <property type="entry name" value="MttB-like_sf"/>
</dbReference>
<evidence type="ECO:0000256" key="3">
    <source>
        <dbReference type="ARBA" id="ARBA00022679"/>
    </source>
</evidence>
<evidence type="ECO:0000313" key="4">
    <source>
        <dbReference type="EMBL" id="GAH57829.1"/>
    </source>
</evidence>
<evidence type="ECO:0000256" key="1">
    <source>
        <dbReference type="ARBA" id="ARBA00007137"/>
    </source>
</evidence>
<dbReference type="GO" id="GO:0032259">
    <property type="term" value="P:methylation"/>
    <property type="evidence" value="ECO:0007669"/>
    <property type="project" value="UniProtKB-KW"/>
</dbReference>
<comment type="caution">
    <text evidence="4">The sequence shown here is derived from an EMBL/GenBank/DDBJ whole genome shotgun (WGS) entry which is preliminary data.</text>
</comment>
<name>X1HVH4_9ZZZZ</name>
<protein>
    <recommendedName>
        <fullName evidence="5">Trimethylamine methyltransferase</fullName>
    </recommendedName>
</protein>
<dbReference type="InterPro" id="IPR010426">
    <property type="entry name" value="MTTB_MeTrfase"/>
</dbReference>
<dbReference type="GO" id="GO:0015948">
    <property type="term" value="P:methanogenesis"/>
    <property type="evidence" value="ECO:0007669"/>
    <property type="project" value="InterPro"/>
</dbReference>
<keyword evidence="3" id="KW-0808">Transferase</keyword>
<reference evidence="4" key="1">
    <citation type="journal article" date="2014" name="Front. Microbiol.">
        <title>High frequency of phylogenetically diverse reductive dehalogenase-homologous genes in deep subseafloor sedimentary metagenomes.</title>
        <authorList>
            <person name="Kawai M."/>
            <person name="Futagami T."/>
            <person name="Toyoda A."/>
            <person name="Takaki Y."/>
            <person name="Nishi S."/>
            <person name="Hori S."/>
            <person name="Arai W."/>
            <person name="Tsubouchi T."/>
            <person name="Morono Y."/>
            <person name="Uchiyama I."/>
            <person name="Ito T."/>
            <person name="Fujiyama A."/>
            <person name="Inagaki F."/>
            <person name="Takami H."/>
        </authorList>
    </citation>
    <scope>NUCLEOTIDE SEQUENCE</scope>
    <source>
        <strain evidence="4">Expedition CK06-06</strain>
    </source>
</reference>
<dbReference type="Pfam" id="PF06253">
    <property type="entry name" value="MTTB"/>
    <property type="match status" value="1"/>
</dbReference>
<dbReference type="EMBL" id="BARU01017224">
    <property type="protein sequence ID" value="GAH57829.1"/>
    <property type="molecule type" value="Genomic_DNA"/>
</dbReference>
<keyword evidence="2" id="KW-0489">Methyltransferase</keyword>
<comment type="similarity">
    <text evidence="1">Belongs to the trimethylamine methyltransferase family.</text>
</comment>
<organism evidence="4">
    <name type="scientific">marine sediment metagenome</name>
    <dbReference type="NCBI Taxonomy" id="412755"/>
    <lineage>
        <taxon>unclassified sequences</taxon>
        <taxon>metagenomes</taxon>
        <taxon>ecological metagenomes</taxon>
    </lineage>
</organism>
<dbReference type="AlphaFoldDB" id="X1HVH4"/>
<accession>X1HVH4</accession>
<dbReference type="GO" id="GO:0008168">
    <property type="term" value="F:methyltransferase activity"/>
    <property type="evidence" value="ECO:0007669"/>
    <property type="project" value="UniProtKB-KW"/>
</dbReference>
<proteinExistence type="inferred from homology"/>